<feature type="transmembrane region" description="Helical" evidence="6">
    <location>
        <begin position="435"/>
        <end position="457"/>
    </location>
</feature>
<evidence type="ECO:0000313" key="8">
    <source>
        <dbReference type="EMBL" id="CAG2251890.1"/>
    </source>
</evidence>
<feature type="transmembrane region" description="Helical" evidence="6">
    <location>
        <begin position="313"/>
        <end position="336"/>
    </location>
</feature>
<gene>
    <name evidence="8" type="ORF">MEDL_63450</name>
</gene>
<dbReference type="EMBL" id="CAJPWZ010003102">
    <property type="protein sequence ID" value="CAG2251890.1"/>
    <property type="molecule type" value="Genomic_DNA"/>
</dbReference>
<evidence type="ECO:0000256" key="6">
    <source>
        <dbReference type="SAM" id="Phobius"/>
    </source>
</evidence>
<keyword evidence="5 6" id="KW-0472">Membrane</keyword>
<evidence type="ECO:0000256" key="1">
    <source>
        <dbReference type="ARBA" id="ARBA00004651"/>
    </source>
</evidence>
<name>A0A8S3V3D4_MYTED</name>
<evidence type="ECO:0000256" key="3">
    <source>
        <dbReference type="ARBA" id="ARBA00022692"/>
    </source>
</evidence>
<keyword evidence="9" id="KW-1185">Reference proteome</keyword>
<dbReference type="GO" id="GO:0005886">
    <property type="term" value="C:plasma membrane"/>
    <property type="evidence" value="ECO:0007669"/>
    <property type="project" value="UniProtKB-SubCell"/>
</dbReference>
<dbReference type="AlphaFoldDB" id="A0A8S3V3D4"/>
<comment type="subcellular location">
    <subcellularLocation>
        <location evidence="1">Cell membrane</location>
        <topology evidence="1">Multi-pass membrane protein</topology>
    </subcellularLocation>
</comment>
<comment type="caution">
    <text evidence="8">The sequence shown here is derived from an EMBL/GenBank/DDBJ whole genome shotgun (WGS) entry which is preliminary data.</text>
</comment>
<organism evidence="8 9">
    <name type="scientific">Mytilus edulis</name>
    <name type="common">Blue mussel</name>
    <dbReference type="NCBI Taxonomy" id="6550"/>
    <lineage>
        <taxon>Eukaryota</taxon>
        <taxon>Metazoa</taxon>
        <taxon>Spiralia</taxon>
        <taxon>Lophotrochozoa</taxon>
        <taxon>Mollusca</taxon>
        <taxon>Bivalvia</taxon>
        <taxon>Autobranchia</taxon>
        <taxon>Pteriomorphia</taxon>
        <taxon>Mytilida</taxon>
        <taxon>Mytiloidea</taxon>
        <taxon>Mytilidae</taxon>
        <taxon>Mytilinae</taxon>
        <taxon>Mytilus</taxon>
    </lineage>
</organism>
<evidence type="ECO:0000313" key="9">
    <source>
        <dbReference type="Proteomes" id="UP000683360"/>
    </source>
</evidence>
<evidence type="ECO:0000256" key="5">
    <source>
        <dbReference type="ARBA" id="ARBA00023136"/>
    </source>
</evidence>
<reference evidence="8" key="1">
    <citation type="submission" date="2021-03" db="EMBL/GenBank/DDBJ databases">
        <authorList>
            <person name="Bekaert M."/>
        </authorList>
    </citation>
    <scope>NUCLEOTIDE SEQUENCE</scope>
</reference>
<protein>
    <submittedName>
        <fullName evidence="8">CMKLR1</fullName>
    </submittedName>
</protein>
<keyword evidence="3 6" id="KW-0812">Transmembrane</keyword>
<evidence type="ECO:0000256" key="2">
    <source>
        <dbReference type="ARBA" id="ARBA00022475"/>
    </source>
</evidence>
<dbReference type="PANTHER" id="PTHR22750">
    <property type="entry name" value="G-PROTEIN COUPLED RECEPTOR"/>
    <property type="match status" value="1"/>
</dbReference>
<evidence type="ECO:0000256" key="4">
    <source>
        <dbReference type="ARBA" id="ARBA00022989"/>
    </source>
</evidence>
<accession>A0A8S3V3D4</accession>
<feature type="transmembrane region" description="Helical" evidence="6">
    <location>
        <begin position="343"/>
        <end position="364"/>
    </location>
</feature>
<feature type="transmembrane region" description="Helical" evidence="6">
    <location>
        <begin position="489"/>
        <end position="515"/>
    </location>
</feature>
<dbReference type="InterPro" id="IPR017452">
    <property type="entry name" value="GPCR_Rhodpsn_7TM"/>
</dbReference>
<dbReference type="Proteomes" id="UP000683360">
    <property type="component" value="Unassembled WGS sequence"/>
</dbReference>
<evidence type="ECO:0000259" key="7">
    <source>
        <dbReference type="PROSITE" id="PS50262"/>
    </source>
</evidence>
<dbReference type="Gene3D" id="1.20.1070.10">
    <property type="entry name" value="Rhodopsin 7-helix transmembrane proteins"/>
    <property type="match status" value="1"/>
</dbReference>
<feature type="transmembrane region" description="Helical" evidence="6">
    <location>
        <begin position="400"/>
        <end position="423"/>
    </location>
</feature>
<proteinExistence type="predicted"/>
<feature type="transmembrane region" description="Helical" evidence="6">
    <location>
        <begin position="581"/>
        <end position="600"/>
    </location>
</feature>
<feature type="transmembrane region" description="Helical" evidence="6">
    <location>
        <begin position="536"/>
        <end position="561"/>
    </location>
</feature>
<keyword evidence="4 6" id="KW-1133">Transmembrane helix</keyword>
<feature type="domain" description="G-protein coupled receptors family 1 profile" evidence="7">
    <location>
        <begin position="327"/>
        <end position="597"/>
    </location>
</feature>
<keyword evidence="2" id="KW-1003">Cell membrane</keyword>
<sequence>MKALIVTIISSVLNIMVNGNQLDFKFFNKFEVSSAVSDLEQSNRTSGAESKMICETTDITQIVLPDVRGKIFSVDGPDNTFVVIFEDTSVILVKLSKKCTSLVFEMNKIVRDDFKASELKDSIEICSNVSITQNLTCGSNAVYNVTYSKNVAIPYFTGVNIFFKDEFYVCTKQFNEFIENRHFQVGYEDVTYFLLNKTKCWGVVSGTNQHTILFSKNETSKQIKYGLIKGILQKGMKQKFSNDIFLTSEHQSCINIFLQYVYSQGYHRNKYDTYLSVHNVIEYTSNFPCLEVHYQCIGDQYFMVLQLVFSAPIAYSEIGVTIEVTIVNIFILFIFLRKENRTPVTILLSALAISDTMHALLISFSEVIARHTEVHSPTPRISTFSYPLCLNILRTMLLSYIFHLFSVCITTLLCLQKTVALLFPIWSRVHLNTKVSFIGSVVVLVISVLLVLPLIIFEELNIKMIEGKCCNDRKEYFGIHDEPHRYTVLIINILNFLSDLVVLLCTVYIACKLTYLRRNLMWKDNPATQIRNRKSAITVVIICVIFLMSEALNISEMMIYFLSTSGANERLNNLRIELYQYKYLSIMIGFSMNFIVYLVMSKEMRGKVFRIMKCW</sequence>
<dbReference type="PROSITE" id="PS50262">
    <property type="entry name" value="G_PROTEIN_RECEP_F1_2"/>
    <property type="match status" value="1"/>
</dbReference>
<dbReference type="SUPFAM" id="SSF81321">
    <property type="entry name" value="Family A G protein-coupled receptor-like"/>
    <property type="match status" value="1"/>
</dbReference>